<accession>G3MA65</accession>
<dbReference type="EMBL" id="JN638751">
    <property type="protein sequence ID" value="AEO93583.1"/>
    <property type="molecule type" value="Genomic_DNA"/>
</dbReference>
<evidence type="ECO:0000256" key="1">
    <source>
        <dbReference type="SAM" id="Coils"/>
    </source>
</evidence>
<gene>
    <name evidence="2" type="primary">324</name>
    <name evidence="2" type="ORF">G_324</name>
</gene>
<keyword evidence="3" id="KW-1185">Reference proteome</keyword>
<protein>
    <submittedName>
        <fullName evidence="2">Gp324</fullName>
    </submittedName>
</protein>
<dbReference type="Proteomes" id="UP000009273">
    <property type="component" value="Segment"/>
</dbReference>
<reference evidence="2 3" key="1">
    <citation type="submission" date="2011-09" db="EMBL/GenBank/DDBJ databases">
        <authorList>
            <person name="Pope W.H."/>
            <person name="Pedulla M.L."/>
            <person name="Ford M.E."/>
            <person name="Peebles C.L."/>
            <person name="Hatfull G.H."/>
            <person name="Hendrix R.W."/>
        </authorList>
    </citation>
    <scope>NUCLEOTIDE SEQUENCE [LARGE SCALE GENOMIC DNA]</scope>
    <source>
        <strain evidence="2">G</strain>
    </source>
</reference>
<keyword evidence="1" id="KW-0175">Coiled coil</keyword>
<proteinExistence type="predicted"/>
<dbReference type="KEGG" id="vg:18563539"/>
<dbReference type="GeneID" id="18563539"/>
<sequence length="441" mass="51822">MINKLLRGYIKVEEKEKEINSVRDLLNQEIVKHKKDFRSEKKKSELLEKQIQEIRSQMRKDNKDVEKLEKEVSILKTQVYESKVELNKKEVYIGELEVKLKELDELLKEKNNLIKLLSESELMKENNSIKEDNNRLLNRIQMLNKRNIELNDNYKQLELELSQEKSFNGNGIEKYNTILDSLKKELAAYKNKIIELESNVEVTHLLGKLNEYLTEDTLNEFEDFDVLSGKIQTLRYAQQEKELEKQMRIKEAFDNPEMGYVVKENKHWFFYNLSNKSFEIVEIPDNLIDGVPAKAAIIDSIAVLIDVYSIKYNREEVNKHKSKSSNQKSDSVKEKVSYTYFGDFKVLIVGSRNKTHYTERLQKHGVEVIWHNAYEESAEQLRSKFKSADITLICIRHIPHDVTNIIDVHNEENVEIVDRDNKDSITAKTHFLALKLNLLAQ</sequence>
<dbReference type="RefSeq" id="YP_009015627.1">
    <property type="nucleotide sequence ID" value="NC_023719.1"/>
</dbReference>
<evidence type="ECO:0000313" key="2">
    <source>
        <dbReference type="EMBL" id="AEO93583.1"/>
    </source>
</evidence>
<name>G3MA65_9CAUD</name>
<evidence type="ECO:0000313" key="3">
    <source>
        <dbReference type="Proteomes" id="UP000009273"/>
    </source>
</evidence>
<feature type="coiled-coil region" evidence="1">
    <location>
        <begin position="12"/>
        <end position="199"/>
    </location>
</feature>
<organism evidence="2 3">
    <name type="scientific">Bacillus phage G</name>
    <dbReference type="NCBI Taxonomy" id="2884420"/>
    <lineage>
        <taxon>Viruses</taxon>
        <taxon>Duplodnaviria</taxon>
        <taxon>Heunggongvirae</taxon>
        <taxon>Uroviricota</taxon>
        <taxon>Caudoviricetes</taxon>
        <taxon>Donellivirus</taxon>
        <taxon>Donellivirus gee</taxon>
    </lineage>
</organism>